<protein>
    <submittedName>
        <fullName evidence="2">RidA family protein</fullName>
    </submittedName>
</protein>
<dbReference type="CDD" id="cd02199">
    <property type="entry name" value="YjgF_YER057c_UK114_like_1"/>
    <property type="match status" value="1"/>
</dbReference>
<dbReference type="RefSeq" id="WP_394489134.1">
    <property type="nucleotide sequence ID" value="NZ_JBIGIA010000011.1"/>
</dbReference>
<accession>A0ABW7G8Q9</accession>
<dbReference type="Gene3D" id="3.30.1330.40">
    <property type="entry name" value="RutC-like"/>
    <property type="match status" value="1"/>
</dbReference>
<dbReference type="PANTHER" id="PTHR43760:SF1">
    <property type="entry name" value="ENDORIBONUCLEASE L-PSP_CHORISMATE MUTASE-LIKE DOMAIN-CONTAINING PROTEIN"/>
    <property type="match status" value="1"/>
</dbReference>
<evidence type="ECO:0000259" key="1">
    <source>
        <dbReference type="Pfam" id="PF14588"/>
    </source>
</evidence>
<evidence type="ECO:0000313" key="2">
    <source>
        <dbReference type="EMBL" id="MFG6458280.1"/>
    </source>
</evidence>
<dbReference type="SUPFAM" id="SSF55298">
    <property type="entry name" value="YjgF-like"/>
    <property type="match status" value="1"/>
</dbReference>
<dbReference type="Pfam" id="PF14588">
    <property type="entry name" value="YjgF_endoribonc"/>
    <property type="match status" value="1"/>
</dbReference>
<evidence type="ECO:0000313" key="3">
    <source>
        <dbReference type="Proteomes" id="UP001606305"/>
    </source>
</evidence>
<dbReference type="Proteomes" id="UP001606305">
    <property type="component" value="Unassembled WGS sequence"/>
</dbReference>
<reference evidence="2 3" key="1">
    <citation type="submission" date="2024-09" db="EMBL/GenBank/DDBJ databases">
        <title>Novel species of the genus Pelomonas and Roseateles isolated from streams.</title>
        <authorList>
            <person name="Lu H."/>
        </authorList>
    </citation>
    <scope>NUCLEOTIDE SEQUENCE [LARGE SCALE GENOMIC DNA]</scope>
    <source>
        <strain evidence="2 3">BYS96W</strain>
    </source>
</reference>
<dbReference type="EMBL" id="JBIGIA010000011">
    <property type="protein sequence ID" value="MFG6458280.1"/>
    <property type="molecule type" value="Genomic_DNA"/>
</dbReference>
<feature type="domain" description="Endoribonuclease L-PSP/chorismate mutase-like" evidence="1">
    <location>
        <begin position="32"/>
        <end position="152"/>
    </location>
</feature>
<sequence>MPDIASHDRDGELLAACAEHGFDPALELQVGGRYTPLVRDGRTLYVSGQIPRIGDHIAVTGVVGVDVSLERARRAAAICMLRALVLLRQELGSLVRLRQALRVTVFIHCDAGFTQLSEVADGASDLLWRVLGSNGGEHTRTSVGVLQLPKNAAVELDLIALSIDDAKA</sequence>
<organism evidence="2 3">
    <name type="scientific">Pelomonas nitida</name>
    <dbReference type="NCBI Taxonomy" id="3299027"/>
    <lineage>
        <taxon>Bacteria</taxon>
        <taxon>Pseudomonadati</taxon>
        <taxon>Pseudomonadota</taxon>
        <taxon>Betaproteobacteria</taxon>
        <taxon>Burkholderiales</taxon>
        <taxon>Sphaerotilaceae</taxon>
        <taxon>Roseateles</taxon>
    </lineage>
</organism>
<name>A0ABW7G8Q9_9BURK</name>
<dbReference type="InterPro" id="IPR035959">
    <property type="entry name" value="RutC-like_sf"/>
</dbReference>
<dbReference type="InterPro" id="IPR013813">
    <property type="entry name" value="Endoribo_LPSP/chorism_mut-like"/>
</dbReference>
<comment type="caution">
    <text evidence="2">The sequence shown here is derived from an EMBL/GenBank/DDBJ whole genome shotgun (WGS) entry which is preliminary data.</text>
</comment>
<dbReference type="PANTHER" id="PTHR43760">
    <property type="entry name" value="ENDORIBONUCLEASE-RELATED"/>
    <property type="match status" value="1"/>
</dbReference>
<gene>
    <name evidence="2" type="ORF">ACG00X_15680</name>
</gene>
<proteinExistence type="predicted"/>
<keyword evidence="3" id="KW-1185">Reference proteome</keyword>